<reference evidence="1" key="1">
    <citation type="journal article" date="2014" name="Antimicrob. Agents Chemother.">
        <title>Detection of variants of the pRAS3, pAB5S9, and pSN254 plasmids in Aeromonas salmonicida subsp. salmonicida: multidrug-resistance, interspecies exchanges, and plasmid reshaping.</title>
        <authorList>
            <person name="Vincent A.T."/>
            <person name="Trudel M.V."/>
            <person name="Paquet V.E."/>
            <person name="Boyle B."/>
            <person name="Tanaka K.H."/>
            <person name="Dallaire-Dufresne S."/>
            <person name="Daher R.K."/>
            <person name="Frenette M."/>
            <person name="Derome N."/>
            <person name="Charette S.J."/>
        </authorList>
    </citation>
    <scope>NUCLEOTIDE SEQUENCE</scope>
    <source>
        <strain evidence="1">2009-144K3</strain>
        <plasmid evidence="1">pRAS3.3</plasmid>
    </source>
</reference>
<protein>
    <submittedName>
        <fullName evidence="1">MobB protein</fullName>
    </submittedName>
</protein>
<dbReference type="EMBL" id="KJ909291">
    <property type="protein sequence ID" value="AIM49702.1"/>
    <property type="molecule type" value="Genomic_DNA"/>
</dbReference>
<dbReference type="AlphaFoldDB" id="A0A096Y6N0"/>
<name>A0A096Y6N0_AERSS</name>
<sequence>MMPFETQGPEPLDAVINVRLTAAEKARLKEDADLAGLSMSELVRRRYFGRPIIANADAVMLKELRRIGGLLKHIHNESGGVYSKETAGALVALKDYFRKLNDDR</sequence>
<gene>
    <name evidence="1" type="primary">mobB</name>
</gene>
<geneLocation type="plasmid" evidence="1">
    <name>pRAS3.3</name>
</geneLocation>
<dbReference type="InterPro" id="IPR053842">
    <property type="entry name" value="NikA-like"/>
</dbReference>
<proteinExistence type="predicted"/>
<accession>A0A096Y6N0</accession>
<dbReference type="Pfam" id="PF21983">
    <property type="entry name" value="NikA-like"/>
    <property type="match status" value="1"/>
</dbReference>
<keyword evidence="1" id="KW-0614">Plasmid</keyword>
<evidence type="ECO:0000313" key="1">
    <source>
        <dbReference type="EMBL" id="AIM49702.1"/>
    </source>
</evidence>
<organism evidence="1">
    <name type="scientific">Aeromonas salmonicida subsp. salmonicida</name>
    <dbReference type="NCBI Taxonomy" id="29491"/>
    <lineage>
        <taxon>Bacteria</taxon>
        <taxon>Pseudomonadati</taxon>
        <taxon>Pseudomonadota</taxon>
        <taxon>Gammaproteobacteria</taxon>
        <taxon>Aeromonadales</taxon>
        <taxon>Aeromonadaceae</taxon>
        <taxon>Aeromonas</taxon>
    </lineage>
</organism>